<dbReference type="InterPro" id="IPR012561">
    <property type="entry name" value="Ferlin_B-domain"/>
</dbReference>
<dbReference type="OrthoDB" id="270970at2759"/>
<feature type="compositionally biased region" description="Basic and acidic residues" evidence="8">
    <location>
        <begin position="1265"/>
        <end position="1306"/>
    </location>
</feature>
<feature type="compositionally biased region" description="Basic and acidic residues" evidence="8">
    <location>
        <begin position="1833"/>
        <end position="1848"/>
    </location>
</feature>
<feature type="domain" description="C2" evidence="9">
    <location>
        <begin position="1143"/>
        <end position="1269"/>
    </location>
</feature>
<keyword evidence="11" id="KW-1185">Reference proteome</keyword>
<dbReference type="EMBL" id="GL379959">
    <property type="protein sequence ID" value="EGT38546.1"/>
    <property type="molecule type" value="Genomic_DNA"/>
</dbReference>
<evidence type="ECO:0000313" key="10">
    <source>
        <dbReference type="EMBL" id="EGT38546.1"/>
    </source>
</evidence>
<evidence type="ECO:0000259" key="9">
    <source>
        <dbReference type="PROSITE" id="PS50004"/>
    </source>
</evidence>
<feature type="domain" description="C2" evidence="9">
    <location>
        <begin position="977"/>
        <end position="1105"/>
    </location>
</feature>
<dbReference type="HOGENOM" id="CLU_233145_0_0_1"/>
<evidence type="ECO:0000256" key="7">
    <source>
        <dbReference type="SAM" id="Coils"/>
    </source>
</evidence>
<dbReference type="GO" id="GO:0005886">
    <property type="term" value="C:plasma membrane"/>
    <property type="evidence" value="ECO:0007669"/>
    <property type="project" value="UniProtKB-ARBA"/>
</dbReference>
<feature type="region of interest" description="Disordered" evidence="8">
    <location>
        <begin position="1597"/>
        <end position="1618"/>
    </location>
</feature>
<dbReference type="InParanoid" id="G0NVX3"/>
<feature type="compositionally biased region" description="Acidic residues" evidence="8">
    <location>
        <begin position="83"/>
        <end position="96"/>
    </location>
</feature>
<accession>G0NVX3</accession>
<feature type="compositionally biased region" description="Basic and acidic residues" evidence="8">
    <location>
        <begin position="1958"/>
        <end position="1968"/>
    </location>
</feature>
<feature type="region of interest" description="Disordered" evidence="8">
    <location>
        <begin position="1"/>
        <end position="26"/>
    </location>
</feature>
<dbReference type="STRING" id="135651.G0NVX3"/>
<evidence type="ECO:0000256" key="2">
    <source>
        <dbReference type="ARBA" id="ARBA00007561"/>
    </source>
</evidence>
<feature type="region of interest" description="Disordered" evidence="8">
    <location>
        <begin position="1937"/>
        <end position="2032"/>
    </location>
</feature>
<gene>
    <name evidence="10" type="ORF">CAEBREN_32275</name>
</gene>
<feature type="compositionally biased region" description="Basic residues" evidence="8">
    <location>
        <begin position="1"/>
        <end position="14"/>
    </location>
</feature>
<dbReference type="SMART" id="SM01201">
    <property type="entry name" value="FerB"/>
    <property type="match status" value="1"/>
</dbReference>
<feature type="compositionally biased region" description="Basic and acidic residues" evidence="8">
    <location>
        <begin position="1777"/>
        <end position="1793"/>
    </location>
</feature>
<keyword evidence="6" id="KW-0472">Membrane</keyword>
<keyword evidence="3" id="KW-0812">Transmembrane</keyword>
<feature type="coiled-coil region" evidence="7">
    <location>
        <begin position="1676"/>
        <end position="1710"/>
    </location>
</feature>
<dbReference type="InterPro" id="IPR006614">
    <property type="entry name" value="Peroxin/Ferlin"/>
</dbReference>
<proteinExistence type="inferred from homology"/>
<feature type="region of interest" description="Disordered" evidence="8">
    <location>
        <begin position="1463"/>
        <end position="1483"/>
    </location>
</feature>
<feature type="region of interest" description="Disordered" evidence="8">
    <location>
        <begin position="1265"/>
        <end position="1312"/>
    </location>
</feature>
<dbReference type="PROSITE" id="PS50004">
    <property type="entry name" value="C2"/>
    <property type="match status" value="3"/>
</dbReference>
<dbReference type="InterPro" id="IPR037721">
    <property type="entry name" value="Ferlin"/>
</dbReference>
<comment type="similarity">
    <text evidence="2">Belongs to the ferlin family.</text>
</comment>
<evidence type="ECO:0000256" key="3">
    <source>
        <dbReference type="ARBA" id="ARBA00022692"/>
    </source>
</evidence>
<dbReference type="CDD" id="cd04017">
    <property type="entry name" value="C2D_Ferlin"/>
    <property type="match status" value="1"/>
</dbReference>
<dbReference type="InterPro" id="IPR035892">
    <property type="entry name" value="C2_domain_sf"/>
</dbReference>
<evidence type="ECO:0000256" key="5">
    <source>
        <dbReference type="ARBA" id="ARBA00022989"/>
    </source>
</evidence>
<feature type="region of interest" description="Disordered" evidence="8">
    <location>
        <begin position="45"/>
        <end position="108"/>
    </location>
</feature>
<feature type="domain" description="C2" evidence="9">
    <location>
        <begin position="246"/>
        <end position="383"/>
    </location>
</feature>
<evidence type="ECO:0000313" key="11">
    <source>
        <dbReference type="Proteomes" id="UP000008068"/>
    </source>
</evidence>
<feature type="compositionally biased region" description="Low complexity" evidence="8">
    <location>
        <begin position="56"/>
        <end position="65"/>
    </location>
</feature>
<dbReference type="Pfam" id="PF08150">
    <property type="entry name" value="FerB"/>
    <property type="match status" value="1"/>
</dbReference>
<organism evidence="11">
    <name type="scientific">Caenorhabditis brenneri</name>
    <name type="common">Nematode worm</name>
    <dbReference type="NCBI Taxonomy" id="135651"/>
    <lineage>
        <taxon>Eukaryota</taxon>
        <taxon>Metazoa</taxon>
        <taxon>Ecdysozoa</taxon>
        <taxon>Nematoda</taxon>
        <taxon>Chromadorea</taxon>
        <taxon>Rhabditida</taxon>
        <taxon>Rhabditina</taxon>
        <taxon>Rhabditomorpha</taxon>
        <taxon>Rhabditoidea</taxon>
        <taxon>Rhabditidae</taxon>
        <taxon>Peloderinae</taxon>
        <taxon>Caenorhabditis</taxon>
    </lineage>
</organism>
<name>G0NVX3_CAEBE</name>
<dbReference type="InterPro" id="IPR000008">
    <property type="entry name" value="C2_dom"/>
</dbReference>
<dbReference type="FunCoup" id="G0NVX3">
    <property type="interactions" value="152"/>
</dbReference>
<evidence type="ECO:0000256" key="6">
    <source>
        <dbReference type="ARBA" id="ARBA00023136"/>
    </source>
</evidence>
<dbReference type="SMART" id="SM00694">
    <property type="entry name" value="DysFC"/>
    <property type="match status" value="2"/>
</dbReference>
<keyword evidence="7" id="KW-0175">Coiled coil</keyword>
<feature type="compositionally biased region" description="Low complexity" evidence="8">
    <location>
        <begin position="1797"/>
        <end position="1808"/>
    </location>
</feature>
<dbReference type="InterPro" id="IPR004296">
    <property type="entry name" value="DUF236"/>
</dbReference>
<comment type="subcellular location">
    <subcellularLocation>
        <location evidence="1">Membrane</location>
        <topology evidence="1">Single-pass membrane protein</topology>
    </subcellularLocation>
</comment>
<evidence type="ECO:0000256" key="8">
    <source>
        <dbReference type="SAM" id="MobiDB-lite"/>
    </source>
</evidence>
<dbReference type="Pfam" id="PF00168">
    <property type="entry name" value="C2"/>
    <property type="match status" value="2"/>
</dbReference>
<dbReference type="Pfam" id="PF08165">
    <property type="entry name" value="FerA"/>
    <property type="match status" value="1"/>
</dbReference>
<reference evidence="11" key="1">
    <citation type="submission" date="2011-07" db="EMBL/GenBank/DDBJ databases">
        <authorList>
            <consortium name="Caenorhabditis brenneri Sequencing and Analysis Consortium"/>
            <person name="Wilson R.K."/>
        </authorList>
    </citation>
    <scope>NUCLEOTIDE SEQUENCE [LARGE SCALE GENOMIC DNA]</scope>
    <source>
        <strain evidence="11">PB2801</strain>
    </source>
</reference>
<evidence type="ECO:0000256" key="1">
    <source>
        <dbReference type="ARBA" id="ARBA00004167"/>
    </source>
</evidence>
<dbReference type="GO" id="GO:0007009">
    <property type="term" value="P:plasma membrane organization"/>
    <property type="evidence" value="ECO:0007669"/>
    <property type="project" value="TreeGrafter"/>
</dbReference>
<dbReference type="Proteomes" id="UP000008068">
    <property type="component" value="Unassembled WGS sequence"/>
</dbReference>
<dbReference type="PANTHER" id="PTHR12546">
    <property type="entry name" value="FER-1-LIKE"/>
    <property type="match status" value="1"/>
</dbReference>
<protein>
    <recommendedName>
        <fullName evidence="9">C2 domain-containing protein</fullName>
    </recommendedName>
</protein>
<feature type="coiled-coil region" evidence="7">
    <location>
        <begin position="1346"/>
        <end position="1433"/>
    </location>
</feature>
<dbReference type="Pfam" id="PF03057">
    <property type="entry name" value="DUF236"/>
    <property type="match status" value="2"/>
</dbReference>
<dbReference type="InterPro" id="IPR037723">
    <property type="entry name" value="C2D_Ferlin"/>
</dbReference>
<dbReference type="SMART" id="SM00239">
    <property type="entry name" value="C2"/>
    <property type="match status" value="3"/>
</dbReference>
<dbReference type="PANTHER" id="PTHR12546:SF33">
    <property type="entry name" value="SPERM VESICLE FUSION PROTEIN FER-1"/>
    <property type="match status" value="1"/>
</dbReference>
<feature type="region of interest" description="Disordered" evidence="8">
    <location>
        <begin position="1777"/>
        <end position="1848"/>
    </location>
</feature>
<keyword evidence="5" id="KW-1133">Transmembrane helix</keyword>
<feature type="compositionally biased region" description="Low complexity" evidence="8">
    <location>
        <begin position="1818"/>
        <end position="1829"/>
    </location>
</feature>
<dbReference type="SMART" id="SM01200">
    <property type="entry name" value="FerA"/>
    <property type="match status" value="1"/>
</dbReference>
<evidence type="ECO:0000256" key="4">
    <source>
        <dbReference type="ARBA" id="ARBA00022737"/>
    </source>
</evidence>
<dbReference type="InterPro" id="IPR012560">
    <property type="entry name" value="Ferlin_A-domain"/>
</dbReference>
<dbReference type="SUPFAM" id="SSF49562">
    <property type="entry name" value="C2 domain (Calcium/lipid-binding domain, CaLB)"/>
    <property type="match status" value="4"/>
</dbReference>
<dbReference type="eggNOG" id="KOG1326">
    <property type="taxonomic scope" value="Eukaryota"/>
</dbReference>
<sequence>MAIKGNLKKVKQKLKTGGSSSDAVESKSYKLSSILFVCFQDSDADKKDNEEDSDNESSTNTSKTSKSSRRSDESSTGKSEMSENSEEEGSDIELLPDDGKNFGKRKLQDTDKPGTWNILVRIIEAKDVNPGSARVRAVFDGKSKMTRTVTHAVPKWRQNILYTKNNISLEKLASKVLTLKLVRPTKLGETSIGEFSCYLSEVIHSTDRSVVAKWIALGYPGMDDEEPDDFAYENCGFLKVTLSVYRMDESPPQLIDDDGKEQIWSGAHLSDYTLKIRLFSLEDLIRKMINEKIMKKKQKFYVLVDCGGHKTETTHETAVLIDDSSTGSVKFEQEIYLPIQWPTVISEIVLSVFSKRGRKKTCIGKAVIPMRKIYEPGETGFLPTFGPAYLNVFDCERVTRFSLFSKKTRGAQQDGSKFVGRLFLAIDCVEYMGESAAQRMHLDHSPILAAEMIQLTFQKNTEEFHAFCSMSALNKINPQFASDPICVLMSIGPYGSLSSDTKFCSSSTLPAEPNHDGCTYFAMPWGNLRPVSEVIGKFESIQNRIEMSNVLMKMTNMLDKMIWEVRRIGNGAIDHVASMGIDTLNTLEQMAQSINKYLQSVRLEHSNDLDRNILDLRKAKILKLKEHFENDIFNVDYSDEEVDAKLLRMLLQVRTLTFDLAEDVQISIPPVLIKLMSEGKLIGFAKIPIAEIFQSSSDAQTGEWCGRTRPINIQWPTLMDQRNRKKEYVAVLHAKMWFGKTDYLSKWKNFVQPAEVRRFMEVYETQKKGLTLKWKDTDSDLLDGDGKKISDVPSLGKTWSAVGHWTVMNTRAMFVKKLGHQTVHDKAFEIQKKSNGGQWKHFQYTDFCGRVLTSEDLNKDIKKGWTVSNWVPDKFRNNGDEKGWVYSTNGVFFGDGAATDREAKEHHKFRSRCIKRSRTLQDYNKEWENFDYFRTTMKDENWEFANKKGGPYHDGEEATDRYRRRRYIREVESDEVDASDPLLRLYEYQMQTAKWQLRCYIMWANDLLPVVKNSARAFVRVSFAHQTKQTLVVDNSQNPIWNETVMFHSVLIAGGTHDIMKYPPIVSVEVIGECANNEEANLGKFEITPTVICSKTDYHGTPQWFPLKFSKGRTRGAVLACFELYQEEDKDLIPLEPGLKHNAKERREIPSEFRPQFDKYHIQFLCWGVRNLKKHKLLSVRRPFVELAIGDQEFTLEPLKDVRKNPNFQEPMIVFEEVTLPSALELSPPFIINLFDARSFNRKPLVGSCLISDLHRYISHIIPKTRRESHQKSENVLKHRESIHIEQGNKEESVDKESDYEMDIRSETSSSDSSSERIIVRTIVQDNVDAFENRIKEIKASAQLAVQGYKEQLELKEIAIERYKKLLREKIDEGVQVVEKVEIVHEEVEVPDKETEEKLKNAQSRIKELEAEMKSLNSKIRKEKRKNDANTKEEGIDEPDKFEEFKEFLDEEVQTEWVSPLSPHLSHLNNEEETEEIPKSAKSEKVKRLEEEMQLLQELVAKSDSKDGENMRQKSEIRDLKARIQRLTKTNKELLATCEQIKEDALAELSTFRRNNETSDERKLTDLRIELERLRLTCRTLKNANEELKVELNRLKQQAEKKDQKNEPDEWERRKRQDEMISSLRDKLKKKETLEKEYIEKLKKREMVIETMRNDQGIRSSEIEKLQRKLKSTDPAAIKQQSNKEWKEKLDILEATITKKNEELAVSNRNLLRVKSEFETFKSKHVTEIEKLTVDHKENLRKEISRAREEVKKSMSLIRPSMNSIETQTNIVFMDHKASGGSTDRRSSSHRQVDALSSSSSSSSSSKTSSRHEKPKSTIKTPKSSSRTPVDVISDRRSSQKTLEKSESLDHHYDNFKLATPPTSDRADYYQLKESLQTTKDRLMESQEKLIQMEKDYLSLYEKFDRLTLRFERDKEEKPTGAVLVLSDKLAAKDREIAQLKPAAGSPSAPPKTVGESKSSKEGVDKPVEAPNAPKAPADKDAVAGTHDPNYQTLAGVDGNVFQEKGKAAAPAGGGAPTPKAGGPGMAATHDPNYQTLAGIGNDCFDKKK</sequence>
<dbReference type="Gene3D" id="2.60.40.150">
    <property type="entry name" value="C2 domain"/>
    <property type="match status" value="2"/>
</dbReference>
<dbReference type="SMART" id="SM00693">
    <property type="entry name" value="DysFN"/>
    <property type="match status" value="2"/>
</dbReference>
<keyword evidence="4" id="KW-0677">Repeat</keyword>
<dbReference type="GO" id="GO:0061025">
    <property type="term" value="P:membrane fusion"/>
    <property type="evidence" value="ECO:0007669"/>
    <property type="project" value="TreeGrafter"/>
</dbReference>
<feature type="compositionally biased region" description="Basic and acidic residues" evidence="8">
    <location>
        <begin position="97"/>
        <end position="108"/>
    </location>
</feature>